<dbReference type="SUPFAM" id="SSF53335">
    <property type="entry name" value="S-adenosyl-L-methionine-dependent methyltransferases"/>
    <property type="match status" value="1"/>
</dbReference>
<evidence type="ECO:0000313" key="1">
    <source>
        <dbReference type="EMBL" id="TVY12172.1"/>
    </source>
</evidence>
<organism evidence="1 2">
    <name type="scientific">Candidatus Phytoplasma pini</name>
    <dbReference type="NCBI Taxonomy" id="267362"/>
    <lineage>
        <taxon>Bacteria</taxon>
        <taxon>Bacillati</taxon>
        <taxon>Mycoplasmatota</taxon>
        <taxon>Mollicutes</taxon>
        <taxon>Acholeplasmatales</taxon>
        <taxon>Acholeplasmataceae</taxon>
        <taxon>Candidatus Phytoplasma</taxon>
    </lineage>
</organism>
<keyword evidence="2" id="KW-1185">Reference proteome</keyword>
<comment type="caution">
    <text evidence="1">The sequence shown here is derived from an EMBL/GenBank/DDBJ whole genome shotgun (WGS) entry which is preliminary data.</text>
</comment>
<dbReference type="Gene3D" id="3.40.50.150">
    <property type="entry name" value="Vaccinia Virus protein VP39"/>
    <property type="match status" value="1"/>
</dbReference>
<proteinExistence type="predicted"/>
<dbReference type="EMBL" id="VIAE01000007">
    <property type="protein sequence ID" value="TVY12172.1"/>
    <property type="molecule type" value="Genomic_DNA"/>
</dbReference>
<dbReference type="PANTHER" id="PTHR38451">
    <property type="entry name" value="TRNA (ADENINE(22)-N(1))-METHYLTRANSFERASE"/>
    <property type="match status" value="1"/>
</dbReference>
<dbReference type="PANTHER" id="PTHR38451:SF1">
    <property type="entry name" value="TRNA (ADENINE(22)-N(1))-METHYLTRANSFERASE"/>
    <property type="match status" value="1"/>
</dbReference>
<evidence type="ECO:0008006" key="3">
    <source>
        <dbReference type="Google" id="ProtNLM"/>
    </source>
</evidence>
<dbReference type="InterPro" id="IPR029063">
    <property type="entry name" value="SAM-dependent_MTases_sf"/>
</dbReference>
<reference evidence="1 2" key="1">
    <citation type="submission" date="2019-06" db="EMBL/GenBank/DDBJ databases">
        <title>Draft Genome Sequence of Candidatus Phytoplasma pini-Related Strain MDPP: A Resource for Comparative Genomics of Gymnosperm-infecting Phytoplasmas.</title>
        <authorList>
            <person name="Cai W."/>
            <person name="Costanzo S."/>
            <person name="Shao J."/>
            <person name="Zhao Y."/>
            <person name="Davis R."/>
        </authorList>
    </citation>
    <scope>NUCLEOTIDE SEQUENCE [LARGE SCALE GENOMIC DNA]</scope>
    <source>
        <strain evidence="1 2">MDPP</strain>
    </source>
</reference>
<dbReference type="RefSeq" id="WP_144658467.1">
    <property type="nucleotide sequence ID" value="NZ_VIAE01000007.1"/>
</dbReference>
<accession>A0A559KJ64</accession>
<dbReference type="OrthoDB" id="384479at2"/>
<gene>
    <name evidence="1" type="ORF">MDPP_00294</name>
</gene>
<name>A0A559KJ64_9MOLU</name>
<sequence length="150" mass="17334">MKRINFIVSLLKGYEIVLDIGTDHGLILKKALDLKYIKKGIAVDIKSKPLSRARLNLQNYPVDFYLSNGFENLHKVSFDIVLICGMGPYTIIDILKKAPNTKKPFLLGCQGKINYLIKWIEQNNFIILNSYNVLDKFSYNFLEILQNYDK</sequence>
<dbReference type="Proteomes" id="UP000320078">
    <property type="component" value="Unassembled WGS sequence"/>
</dbReference>
<dbReference type="AlphaFoldDB" id="A0A559KJ64"/>
<evidence type="ECO:0000313" key="2">
    <source>
        <dbReference type="Proteomes" id="UP000320078"/>
    </source>
</evidence>
<protein>
    <recommendedName>
        <fullName evidence="3">SAM-dependent methyltransferase</fullName>
    </recommendedName>
</protein>
<dbReference type="Pfam" id="PF12847">
    <property type="entry name" value="Methyltransf_18"/>
    <property type="match status" value="1"/>
</dbReference>